<dbReference type="PANTHER" id="PTHR43711:SF1">
    <property type="entry name" value="HISTIDINE KINASE 1"/>
    <property type="match status" value="1"/>
</dbReference>
<dbReference type="GO" id="GO:0000155">
    <property type="term" value="F:phosphorelay sensor kinase activity"/>
    <property type="evidence" value="ECO:0007669"/>
    <property type="project" value="InterPro"/>
</dbReference>
<keyword evidence="9" id="KW-0067">ATP-binding</keyword>
<dbReference type="InterPro" id="IPR005467">
    <property type="entry name" value="His_kinase_dom"/>
</dbReference>
<dbReference type="STRING" id="1221996.QY95_00652"/>
<dbReference type="GO" id="GO:0005886">
    <property type="term" value="C:plasma membrane"/>
    <property type="evidence" value="ECO:0007669"/>
    <property type="project" value="UniProtKB-SubCell"/>
</dbReference>
<dbReference type="Pfam" id="PF02518">
    <property type="entry name" value="HATPase_c"/>
    <property type="match status" value="1"/>
</dbReference>
<dbReference type="CDD" id="cd00082">
    <property type="entry name" value="HisKA"/>
    <property type="match status" value="1"/>
</dbReference>
<dbReference type="InterPro" id="IPR036097">
    <property type="entry name" value="HisK_dim/P_sf"/>
</dbReference>
<dbReference type="Pfam" id="PF00512">
    <property type="entry name" value="HisKA"/>
    <property type="match status" value="1"/>
</dbReference>
<feature type="transmembrane region" description="Helical" evidence="12">
    <location>
        <begin position="156"/>
        <end position="177"/>
    </location>
</feature>
<protein>
    <recommendedName>
        <fullName evidence="3">histidine kinase</fullName>
        <ecNumber evidence="3">2.7.13.3</ecNumber>
    </recommendedName>
</protein>
<evidence type="ECO:0000256" key="3">
    <source>
        <dbReference type="ARBA" id="ARBA00012438"/>
    </source>
</evidence>
<comment type="catalytic activity">
    <reaction evidence="1">
        <text>ATP + protein L-histidine = ADP + protein N-phospho-L-histidine.</text>
        <dbReference type="EC" id="2.7.13.3"/>
    </reaction>
</comment>
<dbReference type="SUPFAM" id="SSF55874">
    <property type="entry name" value="ATPase domain of HSP90 chaperone/DNA topoisomerase II/histidine kinase"/>
    <property type="match status" value="1"/>
</dbReference>
<dbReference type="InterPro" id="IPR003660">
    <property type="entry name" value="HAMP_dom"/>
</dbReference>
<keyword evidence="7" id="KW-0547">Nucleotide-binding</keyword>
<dbReference type="InterPro" id="IPR003661">
    <property type="entry name" value="HisK_dim/P_dom"/>
</dbReference>
<dbReference type="SMART" id="SM00388">
    <property type="entry name" value="HisKA"/>
    <property type="match status" value="1"/>
</dbReference>
<organism evidence="15 16">
    <name type="scientific">Bacillus thermotolerans</name>
    <name type="common">Quasibacillus thermotolerans</name>
    <dbReference type="NCBI Taxonomy" id="1221996"/>
    <lineage>
        <taxon>Bacteria</taxon>
        <taxon>Bacillati</taxon>
        <taxon>Bacillota</taxon>
        <taxon>Bacilli</taxon>
        <taxon>Bacillales</taxon>
        <taxon>Bacillaceae</taxon>
        <taxon>Bacillus</taxon>
    </lineage>
</organism>
<keyword evidence="4" id="KW-1003">Cell membrane</keyword>
<evidence type="ECO:0000256" key="10">
    <source>
        <dbReference type="ARBA" id="ARBA00023012"/>
    </source>
</evidence>
<keyword evidence="12" id="KW-0812">Transmembrane</keyword>
<evidence type="ECO:0000256" key="4">
    <source>
        <dbReference type="ARBA" id="ARBA00022475"/>
    </source>
</evidence>
<name>A0A0F5I7R2_BACTR</name>
<evidence type="ECO:0000259" key="13">
    <source>
        <dbReference type="PROSITE" id="PS50109"/>
    </source>
</evidence>
<dbReference type="CDD" id="cd00075">
    <property type="entry name" value="HATPase"/>
    <property type="match status" value="1"/>
</dbReference>
<dbReference type="SUPFAM" id="SSF158472">
    <property type="entry name" value="HAMP domain-like"/>
    <property type="match status" value="1"/>
</dbReference>
<keyword evidence="12" id="KW-1133">Transmembrane helix</keyword>
<evidence type="ECO:0000256" key="5">
    <source>
        <dbReference type="ARBA" id="ARBA00022553"/>
    </source>
</evidence>
<reference evidence="15" key="1">
    <citation type="submission" date="2015-02" db="EMBL/GenBank/DDBJ databases">
        <title>Genome Assembly of Bacillaceae bacterium MTCC 8252.</title>
        <authorList>
            <person name="Verma A."/>
            <person name="Khatri I."/>
            <person name="Mual P."/>
            <person name="Subramanian S."/>
            <person name="Krishnamurthi S."/>
        </authorList>
    </citation>
    <scope>NUCLEOTIDE SEQUENCE [LARGE SCALE GENOMIC DNA]</scope>
    <source>
        <strain evidence="15">MTCC 8252</strain>
    </source>
</reference>
<dbReference type="GO" id="GO:0005524">
    <property type="term" value="F:ATP binding"/>
    <property type="evidence" value="ECO:0007669"/>
    <property type="project" value="UniProtKB-KW"/>
</dbReference>
<dbReference type="InterPro" id="IPR050736">
    <property type="entry name" value="Sensor_HK_Regulatory"/>
</dbReference>
<evidence type="ECO:0000256" key="11">
    <source>
        <dbReference type="ARBA" id="ARBA00023136"/>
    </source>
</evidence>
<keyword evidence="8" id="KW-0418">Kinase</keyword>
<evidence type="ECO:0000256" key="1">
    <source>
        <dbReference type="ARBA" id="ARBA00000085"/>
    </source>
</evidence>
<evidence type="ECO:0000256" key="8">
    <source>
        <dbReference type="ARBA" id="ARBA00022777"/>
    </source>
</evidence>
<dbReference type="EC" id="2.7.13.3" evidence="3"/>
<evidence type="ECO:0000256" key="7">
    <source>
        <dbReference type="ARBA" id="ARBA00022741"/>
    </source>
</evidence>
<keyword evidence="6" id="KW-0808">Transferase</keyword>
<accession>A0A0F5I7R2</accession>
<dbReference type="SMART" id="SM00304">
    <property type="entry name" value="HAMP"/>
    <property type="match status" value="1"/>
</dbReference>
<dbReference type="Pfam" id="PF00672">
    <property type="entry name" value="HAMP"/>
    <property type="match status" value="1"/>
</dbReference>
<sequence length="458" mass="51474">MAALFLGLLIAAGLSILWLQHAMLENRLEASEFIAEELAYRIAGAQKDDLLPPSFERDELEDRKLFSDTEQPPAVYIIDVSGQILSASEPGTFTLMDSFPVALLNRNTDVLKLTDEVQGRSRLWMIKKPIEVEGLTFGWVVMVQPENELERLKEEYRLLAILILSLGLLGWAVIYLLSLRLAKPIGQVAEAAKQVEHGNYDVRLPDYVKEQEVHDLVHSFKEMAQKLEQLEATRAELLAGVTHELKTPVTSISGLLQAVKDEVVTGEEAKDFLDISLKETTKMQVMINDLLEFNSFSANALPVTSEQHEANDLIEDMVHQWKLGQEMEGVEVAVSLLAHDRILSIDPMRLQQILVNLLNNALHAVNPSTGKIEVVLLEEDNWLHIEVRDNGSGIPLEEQDLIFERFYRGEGKKYKVRGLGLGLPFSRLLAEAMHGELLLKESSPHGTIFVIRLPLLDQ</sequence>
<dbReference type="AlphaFoldDB" id="A0A0F5I7R2"/>
<evidence type="ECO:0000313" key="16">
    <source>
        <dbReference type="Proteomes" id="UP000031563"/>
    </source>
</evidence>
<dbReference type="InterPro" id="IPR004358">
    <property type="entry name" value="Sig_transdc_His_kin-like_C"/>
</dbReference>
<evidence type="ECO:0000256" key="2">
    <source>
        <dbReference type="ARBA" id="ARBA00004651"/>
    </source>
</evidence>
<dbReference type="CDD" id="cd06225">
    <property type="entry name" value="HAMP"/>
    <property type="match status" value="1"/>
</dbReference>
<dbReference type="InterPro" id="IPR036890">
    <property type="entry name" value="HATPase_C_sf"/>
</dbReference>
<dbReference type="EMBL" id="JWIR02000021">
    <property type="protein sequence ID" value="KKB41508.1"/>
    <property type="molecule type" value="Genomic_DNA"/>
</dbReference>
<keyword evidence="11 12" id="KW-0472">Membrane</keyword>
<keyword evidence="5" id="KW-0597">Phosphoprotein</keyword>
<dbReference type="Gene3D" id="3.30.565.10">
    <property type="entry name" value="Histidine kinase-like ATPase, C-terminal domain"/>
    <property type="match status" value="1"/>
</dbReference>
<dbReference type="Gene3D" id="6.10.340.10">
    <property type="match status" value="1"/>
</dbReference>
<feature type="domain" description="Histidine kinase" evidence="13">
    <location>
        <begin position="240"/>
        <end position="457"/>
    </location>
</feature>
<dbReference type="InterPro" id="IPR003594">
    <property type="entry name" value="HATPase_dom"/>
</dbReference>
<dbReference type="Gene3D" id="1.10.287.130">
    <property type="match status" value="1"/>
</dbReference>
<dbReference type="PROSITE" id="PS50109">
    <property type="entry name" value="HIS_KIN"/>
    <property type="match status" value="1"/>
</dbReference>
<evidence type="ECO:0000256" key="9">
    <source>
        <dbReference type="ARBA" id="ARBA00022840"/>
    </source>
</evidence>
<evidence type="ECO:0000256" key="6">
    <source>
        <dbReference type="ARBA" id="ARBA00022679"/>
    </source>
</evidence>
<comment type="subcellular location">
    <subcellularLocation>
        <location evidence="2">Cell membrane</location>
        <topology evidence="2">Multi-pass membrane protein</topology>
    </subcellularLocation>
</comment>
<dbReference type="SUPFAM" id="SSF47384">
    <property type="entry name" value="Homodimeric domain of signal transducing histidine kinase"/>
    <property type="match status" value="1"/>
</dbReference>
<evidence type="ECO:0000259" key="14">
    <source>
        <dbReference type="PROSITE" id="PS50885"/>
    </source>
</evidence>
<keyword evidence="10" id="KW-0902">Two-component regulatory system</keyword>
<evidence type="ECO:0000313" key="15">
    <source>
        <dbReference type="EMBL" id="KKB41508.1"/>
    </source>
</evidence>
<proteinExistence type="predicted"/>
<keyword evidence="16" id="KW-1185">Reference proteome</keyword>
<evidence type="ECO:0000256" key="12">
    <source>
        <dbReference type="SAM" id="Phobius"/>
    </source>
</evidence>
<dbReference type="PRINTS" id="PR00344">
    <property type="entry name" value="BCTRLSENSOR"/>
</dbReference>
<dbReference type="Proteomes" id="UP000031563">
    <property type="component" value="Unassembled WGS sequence"/>
</dbReference>
<dbReference type="PROSITE" id="PS50885">
    <property type="entry name" value="HAMP"/>
    <property type="match status" value="1"/>
</dbReference>
<gene>
    <name evidence="15" type="ORF">QY95_00652</name>
</gene>
<dbReference type="PANTHER" id="PTHR43711">
    <property type="entry name" value="TWO-COMPONENT HISTIDINE KINASE"/>
    <property type="match status" value="1"/>
</dbReference>
<feature type="domain" description="HAMP" evidence="14">
    <location>
        <begin position="179"/>
        <end position="232"/>
    </location>
</feature>
<dbReference type="SMART" id="SM00387">
    <property type="entry name" value="HATPase_c"/>
    <property type="match status" value="1"/>
</dbReference>
<comment type="caution">
    <text evidence="15">The sequence shown here is derived from an EMBL/GenBank/DDBJ whole genome shotgun (WGS) entry which is preliminary data.</text>
</comment>